<sequence length="176" mass="19137">MTTNLTETPPLHRPSLELVERLVARRSFCTLATTSRAGHAHAAGMLYQAVARDEANPQILYLNTTLTSRKARNIAANPHVAVNIPVRRLPVGPPAAIQFQGVADLLGQDDPGLLRLVESGKLSSITSHGELDKPDGGFIRITPVRRLNTYGIGMSLPRFLRDPLHAAGTVELPRTR</sequence>
<proteinExistence type="predicted"/>
<dbReference type="InterPro" id="IPR012349">
    <property type="entry name" value="Split_barrel_FMN-bd"/>
</dbReference>
<evidence type="ECO:0000313" key="2">
    <source>
        <dbReference type="EMBL" id="SDC45167.1"/>
    </source>
</evidence>
<evidence type="ECO:0000313" key="3">
    <source>
        <dbReference type="Proteomes" id="UP000199494"/>
    </source>
</evidence>
<dbReference type="SUPFAM" id="SSF50475">
    <property type="entry name" value="FMN-binding split barrel"/>
    <property type="match status" value="1"/>
</dbReference>
<organism evidence="2 3">
    <name type="scientific">Prauserella marina</name>
    <dbReference type="NCBI Taxonomy" id="530584"/>
    <lineage>
        <taxon>Bacteria</taxon>
        <taxon>Bacillati</taxon>
        <taxon>Actinomycetota</taxon>
        <taxon>Actinomycetes</taxon>
        <taxon>Pseudonocardiales</taxon>
        <taxon>Pseudonocardiaceae</taxon>
        <taxon>Prauserella</taxon>
    </lineage>
</organism>
<dbReference type="EMBL" id="FMZE01000002">
    <property type="protein sequence ID" value="SDC45167.1"/>
    <property type="molecule type" value="Genomic_DNA"/>
</dbReference>
<reference evidence="2 3" key="1">
    <citation type="submission" date="2016-10" db="EMBL/GenBank/DDBJ databases">
        <authorList>
            <person name="de Groot N.N."/>
        </authorList>
    </citation>
    <scope>NUCLEOTIDE SEQUENCE [LARGE SCALE GENOMIC DNA]</scope>
    <source>
        <strain evidence="2 3">CGMCC 4.5506</strain>
    </source>
</reference>
<accession>A0A222VKX9</accession>
<dbReference type="KEGG" id="pmad:BAY61_05770"/>
<feature type="domain" description="Pyridoxamine 5'-phosphate oxidase N-terminal" evidence="1">
    <location>
        <begin position="19"/>
        <end position="144"/>
    </location>
</feature>
<evidence type="ECO:0000259" key="1">
    <source>
        <dbReference type="Pfam" id="PF01243"/>
    </source>
</evidence>
<gene>
    <name evidence="2" type="ORF">SAMN05421630_102161</name>
</gene>
<dbReference type="OrthoDB" id="3697359at2"/>
<dbReference type="AlphaFoldDB" id="A0A222VKX9"/>
<name>A0A222VKX9_9PSEU</name>
<dbReference type="Gene3D" id="2.30.110.10">
    <property type="entry name" value="Electron Transport, Fmn-binding Protein, Chain A"/>
    <property type="match status" value="1"/>
</dbReference>
<dbReference type="STRING" id="530584.SAMN05421630_102161"/>
<dbReference type="Proteomes" id="UP000199494">
    <property type="component" value="Unassembled WGS sequence"/>
</dbReference>
<keyword evidence="3" id="KW-1185">Reference proteome</keyword>
<dbReference type="InterPro" id="IPR011576">
    <property type="entry name" value="Pyridox_Oxase_N"/>
</dbReference>
<dbReference type="Pfam" id="PF01243">
    <property type="entry name" value="PNPOx_N"/>
    <property type="match status" value="1"/>
</dbReference>
<protein>
    <submittedName>
        <fullName evidence="2">General stress protein 26</fullName>
    </submittedName>
</protein>
<dbReference type="RefSeq" id="WP_091799422.1">
    <property type="nucleotide sequence ID" value="NZ_CP016353.1"/>
</dbReference>